<dbReference type="RefSeq" id="WP_245729259.1">
    <property type="nucleotide sequence ID" value="NZ_FMZO01000011.1"/>
</dbReference>
<dbReference type="AlphaFoldDB" id="A0A1G6W8Y8"/>
<dbReference type="EMBL" id="FMZO01000011">
    <property type="protein sequence ID" value="SDD62274.1"/>
    <property type="molecule type" value="Genomic_DNA"/>
</dbReference>
<organism evidence="1 2">
    <name type="scientific">Niabella drilacis (strain DSM 25811 / CCM 8410 / CCUG 62505 / LMG 26954 / E90)</name>
    <dbReference type="NCBI Taxonomy" id="1285928"/>
    <lineage>
        <taxon>Bacteria</taxon>
        <taxon>Pseudomonadati</taxon>
        <taxon>Bacteroidota</taxon>
        <taxon>Chitinophagia</taxon>
        <taxon>Chitinophagales</taxon>
        <taxon>Chitinophagaceae</taxon>
        <taxon>Niabella</taxon>
    </lineage>
</organism>
<evidence type="ECO:0000313" key="2">
    <source>
        <dbReference type="Proteomes" id="UP000198757"/>
    </source>
</evidence>
<dbReference type="InterPro" id="IPR012657">
    <property type="entry name" value="23S_rRNA-intervening_sequence"/>
</dbReference>
<dbReference type="STRING" id="1285928.SAMN04487894_11144"/>
<dbReference type="Gene3D" id="1.20.1440.60">
    <property type="entry name" value="23S rRNA-intervening sequence"/>
    <property type="match status" value="1"/>
</dbReference>
<name>A0A1G6W8Y8_NIADE</name>
<sequence>MNIKPKTKNIPTVKRFEDPEIWKEARRLSNEIHKISVETDLKNDYRLKDQIRAAIGSVMDNIAEGFERNGNGEFRQFLSIAKGSAGETRSQLYRIFDCGYIDEVRFSHLKSELEQLSGKIKNFISYLNRSSFLGNKFRSRNQPGTSDLKPET</sequence>
<dbReference type="PANTHER" id="PTHR38471">
    <property type="entry name" value="FOUR HELIX BUNDLE PROTEIN"/>
    <property type="match status" value="1"/>
</dbReference>
<protein>
    <submittedName>
        <fullName evidence="1">Four helix bundle protein</fullName>
    </submittedName>
</protein>
<accession>A0A1G6W8Y8</accession>
<gene>
    <name evidence="1" type="ORF">SAMN04487894_11144</name>
</gene>
<dbReference type="Pfam" id="PF05635">
    <property type="entry name" value="23S_rRNA_IVP"/>
    <property type="match status" value="1"/>
</dbReference>
<dbReference type="CDD" id="cd16377">
    <property type="entry name" value="23S_rRNA_IVP_like"/>
    <property type="match status" value="1"/>
</dbReference>
<dbReference type="InterPro" id="IPR036583">
    <property type="entry name" value="23S_rRNA_IVS_sf"/>
</dbReference>
<dbReference type="NCBIfam" id="TIGR02436">
    <property type="entry name" value="four helix bundle protein"/>
    <property type="match status" value="1"/>
</dbReference>
<keyword evidence="2" id="KW-1185">Reference proteome</keyword>
<dbReference type="SUPFAM" id="SSF158446">
    <property type="entry name" value="IVS-encoded protein-like"/>
    <property type="match status" value="1"/>
</dbReference>
<proteinExistence type="predicted"/>
<dbReference type="PANTHER" id="PTHR38471:SF2">
    <property type="entry name" value="FOUR HELIX BUNDLE PROTEIN"/>
    <property type="match status" value="1"/>
</dbReference>
<evidence type="ECO:0000313" key="1">
    <source>
        <dbReference type="EMBL" id="SDD62274.1"/>
    </source>
</evidence>
<reference evidence="2" key="1">
    <citation type="submission" date="2016-10" db="EMBL/GenBank/DDBJ databases">
        <authorList>
            <person name="Varghese N."/>
            <person name="Submissions S."/>
        </authorList>
    </citation>
    <scope>NUCLEOTIDE SEQUENCE [LARGE SCALE GENOMIC DNA]</scope>
    <source>
        <strain evidence="2">DSM 25811 / CCM 8410 / LMG 26954 / E90</strain>
    </source>
</reference>
<dbReference type="Proteomes" id="UP000198757">
    <property type="component" value="Unassembled WGS sequence"/>
</dbReference>